<dbReference type="EMBL" id="BORB01000008">
    <property type="protein sequence ID" value="GIN56963.1"/>
    <property type="molecule type" value="Genomic_DNA"/>
</dbReference>
<dbReference type="RefSeq" id="WP_212965852.1">
    <property type="nucleotide sequence ID" value="NZ_BORB01000008.1"/>
</dbReference>
<dbReference type="InterPro" id="IPR015797">
    <property type="entry name" value="NUDIX_hydrolase-like_dom_sf"/>
</dbReference>
<evidence type="ECO:0000313" key="5">
    <source>
        <dbReference type="Proteomes" id="UP000679950"/>
    </source>
</evidence>
<proteinExistence type="predicted"/>
<gene>
    <name evidence="4" type="ORF">J8TS2_12820</name>
</gene>
<evidence type="ECO:0000256" key="1">
    <source>
        <dbReference type="ARBA" id="ARBA00001946"/>
    </source>
</evidence>
<comment type="cofactor">
    <cofactor evidence="1">
        <name>Mg(2+)</name>
        <dbReference type="ChEBI" id="CHEBI:18420"/>
    </cofactor>
</comment>
<reference evidence="4 5" key="1">
    <citation type="submission" date="2021-03" db="EMBL/GenBank/DDBJ databases">
        <title>Antimicrobial resistance genes in bacteria isolated from Japanese honey, and their potential for conferring macrolide and lincosamide resistance in the American foulbrood pathogen Paenibacillus larvae.</title>
        <authorList>
            <person name="Okamoto M."/>
            <person name="Kumagai M."/>
            <person name="Kanamori H."/>
            <person name="Takamatsu D."/>
        </authorList>
    </citation>
    <scope>NUCLEOTIDE SEQUENCE [LARGE SCALE GENOMIC DNA]</scope>
    <source>
        <strain evidence="4 5">J8TS2</strain>
    </source>
</reference>
<dbReference type="PROSITE" id="PS00893">
    <property type="entry name" value="NUDIX_BOX"/>
    <property type="match status" value="1"/>
</dbReference>
<sequence length="162" mass="18590">MSISWEDSYLGKLRKEVGSRMLIAPAVRAVIQDAEGRILFVKRKDNGEWVMPAGGLELHESIMDCLIREVKEETGLELISAKPIAMYTGPNYEYTNGYGDKNKMFAVVFLVEQWPGQLLEETDETSHAQFFALDELPPIPNLYLETIEDLEKYQKYEQIILK</sequence>
<organism evidence="4 5">
    <name type="scientific">Lederbergia ruris</name>
    <dbReference type="NCBI Taxonomy" id="217495"/>
    <lineage>
        <taxon>Bacteria</taxon>
        <taxon>Bacillati</taxon>
        <taxon>Bacillota</taxon>
        <taxon>Bacilli</taxon>
        <taxon>Bacillales</taxon>
        <taxon>Bacillaceae</taxon>
        <taxon>Lederbergia</taxon>
    </lineage>
</organism>
<keyword evidence="2" id="KW-0378">Hydrolase</keyword>
<name>A0ABQ4KG67_9BACI</name>
<comment type="caution">
    <text evidence="4">The sequence shown here is derived from an EMBL/GenBank/DDBJ whole genome shotgun (WGS) entry which is preliminary data.</text>
</comment>
<dbReference type="Gene3D" id="3.90.79.10">
    <property type="entry name" value="Nucleoside Triphosphate Pyrophosphohydrolase"/>
    <property type="match status" value="1"/>
</dbReference>
<dbReference type="InterPro" id="IPR000086">
    <property type="entry name" value="NUDIX_hydrolase_dom"/>
</dbReference>
<accession>A0ABQ4KG67</accession>
<evidence type="ECO:0000313" key="4">
    <source>
        <dbReference type="EMBL" id="GIN56963.1"/>
    </source>
</evidence>
<dbReference type="PANTHER" id="PTHR43046">
    <property type="entry name" value="GDP-MANNOSE MANNOSYL HYDROLASE"/>
    <property type="match status" value="1"/>
</dbReference>
<dbReference type="InterPro" id="IPR020084">
    <property type="entry name" value="NUDIX_hydrolase_CS"/>
</dbReference>
<feature type="domain" description="Nudix hydrolase" evidence="3">
    <location>
        <begin position="21"/>
        <end position="161"/>
    </location>
</feature>
<protein>
    <submittedName>
        <fullName evidence="4">Phosphohydrolase</fullName>
    </submittedName>
</protein>
<dbReference type="SUPFAM" id="SSF55811">
    <property type="entry name" value="Nudix"/>
    <property type="match status" value="1"/>
</dbReference>
<dbReference type="Pfam" id="PF00293">
    <property type="entry name" value="NUDIX"/>
    <property type="match status" value="1"/>
</dbReference>
<keyword evidence="5" id="KW-1185">Reference proteome</keyword>
<evidence type="ECO:0000256" key="2">
    <source>
        <dbReference type="ARBA" id="ARBA00022801"/>
    </source>
</evidence>
<evidence type="ECO:0000259" key="3">
    <source>
        <dbReference type="PROSITE" id="PS51462"/>
    </source>
</evidence>
<dbReference type="PROSITE" id="PS51462">
    <property type="entry name" value="NUDIX"/>
    <property type="match status" value="1"/>
</dbReference>
<dbReference type="PANTHER" id="PTHR43046:SF2">
    <property type="entry name" value="8-OXO-DGTP DIPHOSPHATASE-RELATED"/>
    <property type="match status" value="1"/>
</dbReference>
<dbReference type="Proteomes" id="UP000679950">
    <property type="component" value="Unassembled WGS sequence"/>
</dbReference>